<dbReference type="RefSeq" id="XP_005825342.1">
    <property type="nucleotide sequence ID" value="XM_005825285.1"/>
</dbReference>
<feature type="transmembrane region" description="Helical" evidence="1">
    <location>
        <begin position="6"/>
        <end position="24"/>
    </location>
</feature>
<organism evidence="2">
    <name type="scientific">Guillardia theta (strain CCMP2712)</name>
    <name type="common">Cryptophyte</name>
    <dbReference type="NCBI Taxonomy" id="905079"/>
    <lineage>
        <taxon>Eukaryota</taxon>
        <taxon>Cryptophyceae</taxon>
        <taxon>Pyrenomonadales</taxon>
        <taxon>Geminigeraceae</taxon>
        <taxon>Guillardia</taxon>
    </lineage>
</organism>
<gene>
    <name evidence="2" type="ORF">GUITHDRAFT_154735</name>
</gene>
<dbReference type="GeneID" id="17295082"/>
<reference evidence="4" key="2">
    <citation type="submission" date="2012-11" db="EMBL/GenBank/DDBJ databases">
        <authorList>
            <person name="Kuo A."/>
            <person name="Curtis B.A."/>
            <person name="Tanifuji G."/>
            <person name="Burki F."/>
            <person name="Gruber A."/>
            <person name="Irimia M."/>
            <person name="Maruyama S."/>
            <person name="Arias M.C."/>
            <person name="Ball S.G."/>
            <person name="Gile G.H."/>
            <person name="Hirakawa Y."/>
            <person name="Hopkins J.F."/>
            <person name="Rensing S.A."/>
            <person name="Schmutz J."/>
            <person name="Symeonidi A."/>
            <person name="Elias M."/>
            <person name="Eveleigh R.J."/>
            <person name="Herman E.K."/>
            <person name="Klute M.J."/>
            <person name="Nakayama T."/>
            <person name="Obornik M."/>
            <person name="Reyes-Prieto A."/>
            <person name="Armbrust E.V."/>
            <person name="Aves S.J."/>
            <person name="Beiko R.G."/>
            <person name="Coutinho P."/>
            <person name="Dacks J.B."/>
            <person name="Durnford D.G."/>
            <person name="Fast N.M."/>
            <person name="Green B.R."/>
            <person name="Grisdale C."/>
            <person name="Hempe F."/>
            <person name="Henrissat B."/>
            <person name="Hoppner M.P."/>
            <person name="Ishida K.-I."/>
            <person name="Kim E."/>
            <person name="Koreny L."/>
            <person name="Kroth P.G."/>
            <person name="Liu Y."/>
            <person name="Malik S.-B."/>
            <person name="Maier U.G."/>
            <person name="McRose D."/>
            <person name="Mock T."/>
            <person name="Neilson J.A."/>
            <person name="Onodera N.T."/>
            <person name="Poole A.M."/>
            <person name="Pritham E.J."/>
            <person name="Richards T.A."/>
            <person name="Rocap G."/>
            <person name="Roy S.W."/>
            <person name="Sarai C."/>
            <person name="Schaack S."/>
            <person name="Shirato S."/>
            <person name="Slamovits C.H."/>
            <person name="Spencer D.F."/>
            <person name="Suzuki S."/>
            <person name="Worden A.Z."/>
            <person name="Zauner S."/>
            <person name="Barry K."/>
            <person name="Bell C."/>
            <person name="Bharti A.K."/>
            <person name="Crow J.A."/>
            <person name="Grimwood J."/>
            <person name="Kramer R."/>
            <person name="Lindquist E."/>
            <person name="Lucas S."/>
            <person name="Salamov A."/>
            <person name="McFadden G.I."/>
            <person name="Lane C.E."/>
            <person name="Keeling P.J."/>
            <person name="Gray M.W."/>
            <person name="Grigoriev I.V."/>
            <person name="Archibald J.M."/>
        </authorList>
    </citation>
    <scope>NUCLEOTIDE SEQUENCE</scope>
    <source>
        <strain evidence="4">CCMP2712</strain>
    </source>
</reference>
<protein>
    <submittedName>
        <fullName evidence="2 3">Uncharacterized protein</fullName>
    </submittedName>
</protein>
<dbReference type="HOGENOM" id="CLU_2594878_0_0_1"/>
<name>L1IQM0_GUITC</name>
<proteinExistence type="predicted"/>
<reference evidence="3" key="3">
    <citation type="submission" date="2015-06" db="UniProtKB">
        <authorList>
            <consortium name="EnsemblProtists"/>
        </authorList>
    </citation>
    <scope>IDENTIFICATION</scope>
</reference>
<evidence type="ECO:0000313" key="4">
    <source>
        <dbReference type="Proteomes" id="UP000011087"/>
    </source>
</evidence>
<keyword evidence="1" id="KW-0812">Transmembrane</keyword>
<dbReference type="EMBL" id="JH993049">
    <property type="protein sequence ID" value="EKX38362.1"/>
    <property type="molecule type" value="Genomic_DNA"/>
</dbReference>
<keyword evidence="1" id="KW-1133">Transmembrane helix</keyword>
<keyword evidence="1" id="KW-0472">Membrane</keyword>
<keyword evidence="4" id="KW-1185">Reference proteome</keyword>
<dbReference type="Proteomes" id="UP000011087">
    <property type="component" value="Unassembled WGS sequence"/>
</dbReference>
<evidence type="ECO:0000256" key="1">
    <source>
        <dbReference type="SAM" id="Phobius"/>
    </source>
</evidence>
<dbReference type="AlphaFoldDB" id="L1IQM0"/>
<dbReference type="PaxDb" id="55529-EKX38362"/>
<dbReference type="KEGG" id="gtt:GUITHDRAFT_154735"/>
<sequence>MYRNSSLQYFIAACAGMLSAGYIWSPSLKYAKSIEGDYVQRKAELEQVKLHHKQGVLTDEEYEAGQRAIRQKYGHLPEIR</sequence>
<accession>L1IQM0</accession>
<dbReference type="EnsemblProtists" id="EKX38362">
    <property type="protein sequence ID" value="EKX38362"/>
    <property type="gene ID" value="GUITHDRAFT_154735"/>
</dbReference>
<evidence type="ECO:0000313" key="2">
    <source>
        <dbReference type="EMBL" id="EKX38362.1"/>
    </source>
</evidence>
<reference evidence="2 4" key="1">
    <citation type="journal article" date="2012" name="Nature">
        <title>Algal genomes reveal evolutionary mosaicism and the fate of nucleomorphs.</title>
        <authorList>
            <consortium name="DOE Joint Genome Institute"/>
            <person name="Curtis B.A."/>
            <person name="Tanifuji G."/>
            <person name="Burki F."/>
            <person name="Gruber A."/>
            <person name="Irimia M."/>
            <person name="Maruyama S."/>
            <person name="Arias M.C."/>
            <person name="Ball S.G."/>
            <person name="Gile G.H."/>
            <person name="Hirakawa Y."/>
            <person name="Hopkins J.F."/>
            <person name="Kuo A."/>
            <person name="Rensing S.A."/>
            <person name="Schmutz J."/>
            <person name="Symeonidi A."/>
            <person name="Elias M."/>
            <person name="Eveleigh R.J."/>
            <person name="Herman E.K."/>
            <person name="Klute M.J."/>
            <person name="Nakayama T."/>
            <person name="Obornik M."/>
            <person name="Reyes-Prieto A."/>
            <person name="Armbrust E.V."/>
            <person name="Aves S.J."/>
            <person name="Beiko R.G."/>
            <person name="Coutinho P."/>
            <person name="Dacks J.B."/>
            <person name="Durnford D.G."/>
            <person name="Fast N.M."/>
            <person name="Green B.R."/>
            <person name="Grisdale C.J."/>
            <person name="Hempel F."/>
            <person name="Henrissat B."/>
            <person name="Hoppner M.P."/>
            <person name="Ishida K."/>
            <person name="Kim E."/>
            <person name="Koreny L."/>
            <person name="Kroth P.G."/>
            <person name="Liu Y."/>
            <person name="Malik S.B."/>
            <person name="Maier U.G."/>
            <person name="McRose D."/>
            <person name="Mock T."/>
            <person name="Neilson J.A."/>
            <person name="Onodera N.T."/>
            <person name="Poole A.M."/>
            <person name="Pritham E.J."/>
            <person name="Richards T.A."/>
            <person name="Rocap G."/>
            <person name="Roy S.W."/>
            <person name="Sarai C."/>
            <person name="Schaack S."/>
            <person name="Shirato S."/>
            <person name="Slamovits C.H."/>
            <person name="Spencer D.F."/>
            <person name="Suzuki S."/>
            <person name="Worden A.Z."/>
            <person name="Zauner S."/>
            <person name="Barry K."/>
            <person name="Bell C."/>
            <person name="Bharti A.K."/>
            <person name="Crow J.A."/>
            <person name="Grimwood J."/>
            <person name="Kramer R."/>
            <person name="Lindquist E."/>
            <person name="Lucas S."/>
            <person name="Salamov A."/>
            <person name="McFadden G.I."/>
            <person name="Lane C.E."/>
            <person name="Keeling P.J."/>
            <person name="Gray M.W."/>
            <person name="Grigoriev I.V."/>
            <person name="Archibald J.M."/>
        </authorList>
    </citation>
    <scope>NUCLEOTIDE SEQUENCE</scope>
    <source>
        <strain evidence="2 4">CCMP2712</strain>
    </source>
</reference>
<evidence type="ECO:0000313" key="3">
    <source>
        <dbReference type="EnsemblProtists" id="EKX38362"/>
    </source>
</evidence>